<dbReference type="PANTHER" id="PTHR43214:SF43">
    <property type="entry name" value="TWO-COMPONENT RESPONSE REGULATOR"/>
    <property type="match status" value="1"/>
</dbReference>
<dbReference type="RefSeq" id="WP_094863250.1">
    <property type="nucleotide sequence ID" value="NZ_NKYE01000007.1"/>
</dbReference>
<accession>A0A263D2T3</accession>
<dbReference type="GO" id="GO:0003677">
    <property type="term" value="F:DNA binding"/>
    <property type="evidence" value="ECO:0007669"/>
    <property type="project" value="UniProtKB-KW"/>
</dbReference>
<dbReference type="PRINTS" id="PR00038">
    <property type="entry name" value="HTHLUXR"/>
</dbReference>
<sequence>MTRSTGSNRLQPGPRVAGNRTLGVAAVDPVPIFRDGLAAMVQRAPGLHWVGQAANQHAILQLSEQLRPDVVLLDSGLDPQGHLVRLLSTGDRNVVIVMLVRHAHRTPQYLAGLVEAGAHGIVPRAAEARRLSEAIHRTHADRHYVDPTLAALTVKPKRAQNGDSGMRVQMPLSRREYQVLQLLAEGLENAAIARMLFLSVETVRTHVKSILRKLSARDRTHAVTTAFRTGILVIQPDDPRTDTAPAPRR</sequence>
<dbReference type="CDD" id="cd17535">
    <property type="entry name" value="REC_NarL-like"/>
    <property type="match status" value="1"/>
</dbReference>
<dbReference type="InterPro" id="IPR001789">
    <property type="entry name" value="Sig_transdc_resp-reg_receiver"/>
</dbReference>
<feature type="modified residue" description="4-aspartylphosphate" evidence="3">
    <location>
        <position position="74"/>
    </location>
</feature>
<evidence type="ECO:0000256" key="1">
    <source>
        <dbReference type="ARBA" id="ARBA00022553"/>
    </source>
</evidence>
<dbReference type="SMART" id="SM00421">
    <property type="entry name" value="HTH_LUXR"/>
    <property type="match status" value="1"/>
</dbReference>
<dbReference type="PROSITE" id="PS50043">
    <property type="entry name" value="HTH_LUXR_2"/>
    <property type="match status" value="1"/>
</dbReference>
<dbReference type="InterPro" id="IPR000792">
    <property type="entry name" value="Tscrpt_reg_LuxR_C"/>
</dbReference>
<evidence type="ECO:0000256" key="3">
    <source>
        <dbReference type="PROSITE-ProRule" id="PRU00169"/>
    </source>
</evidence>
<evidence type="ECO:0000313" key="6">
    <source>
        <dbReference type="EMBL" id="OZM72773.1"/>
    </source>
</evidence>
<dbReference type="PROSITE" id="PS00622">
    <property type="entry name" value="HTH_LUXR_1"/>
    <property type="match status" value="1"/>
</dbReference>
<dbReference type="GO" id="GO:0000160">
    <property type="term" value="P:phosphorelay signal transduction system"/>
    <property type="evidence" value="ECO:0007669"/>
    <property type="project" value="InterPro"/>
</dbReference>
<dbReference type="SUPFAM" id="SSF46894">
    <property type="entry name" value="C-terminal effector domain of the bipartite response regulators"/>
    <property type="match status" value="1"/>
</dbReference>
<dbReference type="InterPro" id="IPR011006">
    <property type="entry name" value="CheY-like_superfamily"/>
</dbReference>
<protein>
    <submittedName>
        <fullName evidence="6">Helix-turn-helix transcriptional regulator</fullName>
    </submittedName>
</protein>
<organism evidence="6 7">
    <name type="scientific">Amycolatopsis antarctica</name>
    <dbReference type="NCBI Taxonomy" id="1854586"/>
    <lineage>
        <taxon>Bacteria</taxon>
        <taxon>Bacillati</taxon>
        <taxon>Actinomycetota</taxon>
        <taxon>Actinomycetes</taxon>
        <taxon>Pseudonocardiales</taxon>
        <taxon>Pseudonocardiaceae</taxon>
        <taxon>Amycolatopsis</taxon>
    </lineage>
</organism>
<feature type="domain" description="HTH luxR-type" evidence="4">
    <location>
        <begin position="165"/>
        <end position="230"/>
    </location>
</feature>
<dbReference type="PROSITE" id="PS50110">
    <property type="entry name" value="RESPONSE_REGULATORY"/>
    <property type="match status" value="1"/>
</dbReference>
<gene>
    <name evidence="6" type="ORF">CFN78_14255</name>
</gene>
<keyword evidence="2" id="KW-0238">DNA-binding</keyword>
<comment type="caution">
    <text evidence="6">The sequence shown here is derived from an EMBL/GenBank/DDBJ whole genome shotgun (WGS) entry which is preliminary data.</text>
</comment>
<evidence type="ECO:0000259" key="5">
    <source>
        <dbReference type="PROSITE" id="PS50110"/>
    </source>
</evidence>
<keyword evidence="7" id="KW-1185">Reference proteome</keyword>
<dbReference type="GO" id="GO:0006355">
    <property type="term" value="P:regulation of DNA-templated transcription"/>
    <property type="evidence" value="ECO:0007669"/>
    <property type="project" value="InterPro"/>
</dbReference>
<dbReference type="InParanoid" id="A0A263D2T3"/>
<evidence type="ECO:0000259" key="4">
    <source>
        <dbReference type="PROSITE" id="PS50043"/>
    </source>
</evidence>
<dbReference type="PANTHER" id="PTHR43214">
    <property type="entry name" value="TWO-COMPONENT RESPONSE REGULATOR"/>
    <property type="match status" value="1"/>
</dbReference>
<dbReference type="EMBL" id="NKYE01000007">
    <property type="protein sequence ID" value="OZM72773.1"/>
    <property type="molecule type" value="Genomic_DNA"/>
</dbReference>
<dbReference type="InterPro" id="IPR058245">
    <property type="entry name" value="NreC/VraR/RcsB-like_REC"/>
</dbReference>
<keyword evidence="1 3" id="KW-0597">Phosphoprotein</keyword>
<dbReference type="Pfam" id="PF00196">
    <property type="entry name" value="GerE"/>
    <property type="match status" value="1"/>
</dbReference>
<dbReference type="Proteomes" id="UP000242444">
    <property type="component" value="Unassembled WGS sequence"/>
</dbReference>
<dbReference type="InterPro" id="IPR039420">
    <property type="entry name" value="WalR-like"/>
</dbReference>
<name>A0A263D2T3_9PSEU</name>
<proteinExistence type="predicted"/>
<evidence type="ECO:0000313" key="7">
    <source>
        <dbReference type="Proteomes" id="UP000242444"/>
    </source>
</evidence>
<dbReference type="Gene3D" id="3.40.50.2300">
    <property type="match status" value="1"/>
</dbReference>
<dbReference type="OrthoDB" id="3534994at2"/>
<reference evidence="6 7" key="1">
    <citation type="submission" date="2017-07" db="EMBL/GenBank/DDBJ databases">
        <title>Amycolatopsis antarcticus sp. nov., isolated from the surface of an Antarcticus brown macroalga.</title>
        <authorList>
            <person name="Wang J."/>
            <person name="Leiva S."/>
            <person name="Huang J."/>
            <person name="Huang Y."/>
        </authorList>
    </citation>
    <scope>NUCLEOTIDE SEQUENCE [LARGE SCALE GENOMIC DNA]</scope>
    <source>
        <strain evidence="6 7">AU-G6</strain>
    </source>
</reference>
<dbReference type="InterPro" id="IPR016032">
    <property type="entry name" value="Sig_transdc_resp-reg_C-effctor"/>
</dbReference>
<dbReference type="AlphaFoldDB" id="A0A263D2T3"/>
<feature type="domain" description="Response regulatory" evidence="5">
    <location>
        <begin position="23"/>
        <end position="139"/>
    </location>
</feature>
<evidence type="ECO:0000256" key="2">
    <source>
        <dbReference type="ARBA" id="ARBA00023125"/>
    </source>
</evidence>
<dbReference type="CDD" id="cd06170">
    <property type="entry name" value="LuxR_C_like"/>
    <property type="match status" value="1"/>
</dbReference>
<dbReference type="SUPFAM" id="SSF52172">
    <property type="entry name" value="CheY-like"/>
    <property type="match status" value="1"/>
</dbReference>